<keyword evidence="9" id="KW-0862">Zinc</keyword>
<evidence type="ECO:0000256" key="2">
    <source>
        <dbReference type="ARBA" id="ARBA00001947"/>
    </source>
</evidence>
<evidence type="ECO:0000256" key="3">
    <source>
        <dbReference type="ARBA" id="ARBA00001954"/>
    </source>
</evidence>
<dbReference type="InterPro" id="IPR029052">
    <property type="entry name" value="Metallo-depent_PP-like"/>
</dbReference>
<feature type="region of interest" description="Disordered" evidence="13">
    <location>
        <begin position="400"/>
        <end position="593"/>
    </location>
</feature>
<dbReference type="CDD" id="cd00844">
    <property type="entry name" value="MPP_Dbr1_N"/>
    <property type="match status" value="1"/>
</dbReference>
<feature type="compositionally biased region" description="Polar residues" evidence="13">
    <location>
        <begin position="605"/>
        <end position="615"/>
    </location>
</feature>
<evidence type="ECO:0000256" key="9">
    <source>
        <dbReference type="ARBA" id="ARBA00022833"/>
    </source>
</evidence>
<keyword evidence="8" id="KW-0378">Hydrolase</keyword>
<dbReference type="GO" id="GO:0005634">
    <property type="term" value="C:nucleus"/>
    <property type="evidence" value="ECO:0007669"/>
    <property type="project" value="UniProtKB-SubCell"/>
</dbReference>
<dbReference type="GO" id="GO:0000398">
    <property type="term" value="P:mRNA splicing, via spliceosome"/>
    <property type="evidence" value="ECO:0007669"/>
    <property type="project" value="TreeGrafter"/>
</dbReference>
<feature type="compositionally biased region" description="Low complexity" evidence="13">
    <location>
        <begin position="622"/>
        <end position="634"/>
    </location>
</feature>
<proteinExistence type="inferred from homology"/>
<feature type="compositionally biased region" description="Polar residues" evidence="13">
    <location>
        <begin position="559"/>
        <end position="571"/>
    </location>
</feature>
<comment type="cofactor">
    <cofactor evidence="3">
        <name>Fe(2+)</name>
        <dbReference type="ChEBI" id="CHEBI:29033"/>
    </cofactor>
</comment>
<evidence type="ECO:0000256" key="12">
    <source>
        <dbReference type="ARBA" id="ARBA00023242"/>
    </source>
</evidence>
<keyword evidence="10" id="KW-0408">Iron</keyword>
<evidence type="ECO:0000256" key="6">
    <source>
        <dbReference type="ARBA" id="ARBA00022664"/>
    </source>
</evidence>
<dbReference type="InterPro" id="IPR004843">
    <property type="entry name" value="Calcineurin-like_PHP"/>
</dbReference>
<accession>A0AA88XCP0</accession>
<dbReference type="SUPFAM" id="SSF56300">
    <property type="entry name" value="Metallo-dependent phosphatases"/>
    <property type="match status" value="1"/>
</dbReference>
<evidence type="ECO:0000256" key="1">
    <source>
        <dbReference type="ARBA" id="ARBA00001936"/>
    </source>
</evidence>
<dbReference type="PANTHER" id="PTHR12849:SF0">
    <property type="entry name" value="LARIAT DEBRANCHING ENZYME"/>
    <property type="match status" value="1"/>
</dbReference>
<evidence type="ECO:0000256" key="5">
    <source>
        <dbReference type="ARBA" id="ARBA00006045"/>
    </source>
</evidence>
<evidence type="ECO:0000256" key="11">
    <source>
        <dbReference type="ARBA" id="ARBA00023211"/>
    </source>
</evidence>
<keyword evidence="11" id="KW-0464">Manganese</keyword>
<dbReference type="GO" id="GO:0008419">
    <property type="term" value="F:RNA lariat debranching enzyme activity"/>
    <property type="evidence" value="ECO:0007669"/>
    <property type="project" value="UniProtKB-ARBA"/>
</dbReference>
<name>A0AA88XCP0_PINIB</name>
<dbReference type="GO" id="GO:0046872">
    <property type="term" value="F:metal ion binding"/>
    <property type="evidence" value="ECO:0007669"/>
    <property type="project" value="UniProtKB-KW"/>
</dbReference>
<dbReference type="PANTHER" id="PTHR12849">
    <property type="entry name" value="RNA LARIAT DEBRANCHING ENZYME"/>
    <property type="match status" value="1"/>
</dbReference>
<comment type="cofactor">
    <cofactor evidence="1">
        <name>Mn(2+)</name>
        <dbReference type="ChEBI" id="CHEBI:29035"/>
    </cofactor>
</comment>
<evidence type="ECO:0000256" key="8">
    <source>
        <dbReference type="ARBA" id="ARBA00022801"/>
    </source>
</evidence>
<keyword evidence="16" id="KW-1185">Reference proteome</keyword>
<reference evidence="15" key="1">
    <citation type="submission" date="2019-08" db="EMBL/GenBank/DDBJ databases">
        <title>The improved chromosome-level genome for the pearl oyster Pinctada fucata martensii using PacBio sequencing and Hi-C.</title>
        <authorList>
            <person name="Zheng Z."/>
        </authorList>
    </citation>
    <scope>NUCLEOTIDE SEQUENCE</scope>
    <source>
        <strain evidence="15">ZZ-2019</strain>
        <tissue evidence="15">Adductor muscle</tissue>
    </source>
</reference>
<comment type="similarity">
    <text evidence="5">Belongs to the lariat debranching enzyme family.</text>
</comment>
<evidence type="ECO:0000256" key="13">
    <source>
        <dbReference type="SAM" id="MobiDB-lite"/>
    </source>
</evidence>
<comment type="subcellular location">
    <subcellularLocation>
        <location evidence="4">Nucleus</location>
    </subcellularLocation>
</comment>
<feature type="compositionally biased region" description="Acidic residues" evidence="13">
    <location>
        <begin position="407"/>
        <end position="422"/>
    </location>
</feature>
<dbReference type="EMBL" id="VSWD01000014">
    <property type="protein sequence ID" value="KAK3082824.1"/>
    <property type="molecule type" value="Genomic_DNA"/>
</dbReference>
<evidence type="ECO:0000256" key="10">
    <source>
        <dbReference type="ARBA" id="ARBA00023004"/>
    </source>
</evidence>
<keyword evidence="12" id="KW-0539">Nucleus</keyword>
<dbReference type="FunFam" id="3.60.21.10:FF:000035">
    <property type="entry name" value="Lariat debranching enzyme"/>
    <property type="match status" value="1"/>
</dbReference>
<feature type="compositionally biased region" description="Basic and acidic residues" evidence="13">
    <location>
        <begin position="450"/>
        <end position="474"/>
    </location>
</feature>
<feature type="compositionally biased region" description="Basic and acidic residues" evidence="13">
    <location>
        <begin position="542"/>
        <end position="556"/>
    </location>
</feature>
<feature type="region of interest" description="Disordered" evidence="13">
    <location>
        <begin position="605"/>
        <end position="689"/>
    </location>
</feature>
<evidence type="ECO:0000256" key="4">
    <source>
        <dbReference type="ARBA" id="ARBA00004123"/>
    </source>
</evidence>
<feature type="compositionally biased region" description="Basic and acidic residues" evidence="13">
    <location>
        <begin position="635"/>
        <end position="664"/>
    </location>
</feature>
<keyword evidence="7" id="KW-0479">Metal-binding</keyword>
<dbReference type="SMART" id="SM01124">
    <property type="entry name" value="DBR1"/>
    <property type="match status" value="1"/>
</dbReference>
<dbReference type="Pfam" id="PF00149">
    <property type="entry name" value="Metallophos"/>
    <property type="match status" value="1"/>
</dbReference>
<sequence>MKIAVEGCCHGELDKIYETLQYIERRNGIKVDLLLICGDFQAVRNKEDLQCMAVSQKYQKMNTFYKYYSGEKIAPYLTVFIGGNHEASNYMQELPYGGWVAPNIYYMGYASVIQFGGVRIAGLSGIHKGRDSHKGHYEHPPYNGDTMRTAYHTREFEVFRLKQISRPLDIFLSHDWPRGIYNYGNTELLLKRKSFFREEVESNTLGSPQAEELLYKLKPDYWFAAHLHVKFAALVQHQMDNGAEKITKFLSLDKCLPKRKFLQILDIPQQSDKPLKIELDPEWLVILKSTNHLLNLTRVNKFMPGPGSSDRWDYTVTQEEMNEVLEDFGGDLTLPENFERTAPIYDPSESTKKSIKQPQIQINPQTTLLCTMLELTDPNAVFLGKDSHIKLDTLKAMEDSETKYDEKDEIDDDDDNPSEYESEASFMSMSENSFMSSSMNESRNISINPDEIRLSDDEEERKTQEKNLDSKDDSLVEGELSISDDEEFKEMLEKQREYQSSSSADEKSASPMKTSNSVSSKEGFSTPMTSTENVSLSTSETVNEKKGNNLGRKFEGSGENVSQKNNEQRQVVQIELAEGGDLNDDDDPGDILLLKPQPDLLKIESGTSVFHSSPKGSRLCLPPVGGYPSSSPSSGEERSDSEVTRETKGLRLSIDRGLNRRSEDSSGSPLMKKFKRRNQQLYTDSGEGD</sequence>
<feature type="compositionally biased region" description="Low complexity" evidence="13">
    <location>
        <begin position="423"/>
        <end position="442"/>
    </location>
</feature>
<gene>
    <name evidence="15" type="ORF">FSP39_006437</name>
</gene>
<dbReference type="Gene3D" id="3.60.21.10">
    <property type="match status" value="1"/>
</dbReference>
<evidence type="ECO:0000259" key="14">
    <source>
        <dbReference type="SMART" id="SM01124"/>
    </source>
</evidence>
<dbReference type="Pfam" id="PF05011">
    <property type="entry name" value="DBR1"/>
    <property type="match status" value="1"/>
</dbReference>
<feature type="domain" description="Lariat debranching enzyme C-terminal" evidence="14">
    <location>
        <begin position="235"/>
        <end position="379"/>
    </location>
</feature>
<evidence type="ECO:0000313" key="16">
    <source>
        <dbReference type="Proteomes" id="UP001186944"/>
    </source>
</evidence>
<dbReference type="InterPro" id="IPR007708">
    <property type="entry name" value="DBR1_C"/>
</dbReference>
<protein>
    <recommendedName>
        <fullName evidence="14">Lariat debranching enzyme C-terminal domain-containing protein</fullName>
    </recommendedName>
</protein>
<dbReference type="Proteomes" id="UP001186944">
    <property type="component" value="Unassembled WGS sequence"/>
</dbReference>
<dbReference type="AlphaFoldDB" id="A0AA88XCP0"/>
<organism evidence="15 16">
    <name type="scientific">Pinctada imbricata</name>
    <name type="common">Atlantic pearl-oyster</name>
    <name type="synonym">Pinctada martensii</name>
    <dbReference type="NCBI Taxonomy" id="66713"/>
    <lineage>
        <taxon>Eukaryota</taxon>
        <taxon>Metazoa</taxon>
        <taxon>Spiralia</taxon>
        <taxon>Lophotrochozoa</taxon>
        <taxon>Mollusca</taxon>
        <taxon>Bivalvia</taxon>
        <taxon>Autobranchia</taxon>
        <taxon>Pteriomorphia</taxon>
        <taxon>Pterioida</taxon>
        <taxon>Pterioidea</taxon>
        <taxon>Pteriidae</taxon>
        <taxon>Pinctada</taxon>
    </lineage>
</organism>
<comment type="cofactor">
    <cofactor evidence="2">
        <name>Zn(2+)</name>
        <dbReference type="ChEBI" id="CHEBI:29105"/>
    </cofactor>
</comment>
<dbReference type="InterPro" id="IPR041816">
    <property type="entry name" value="Dbr1_N"/>
</dbReference>
<keyword evidence="6" id="KW-0507">mRNA processing</keyword>
<evidence type="ECO:0000313" key="15">
    <source>
        <dbReference type="EMBL" id="KAK3082824.1"/>
    </source>
</evidence>
<feature type="compositionally biased region" description="Polar residues" evidence="13">
    <location>
        <begin position="511"/>
        <end position="541"/>
    </location>
</feature>
<evidence type="ECO:0000256" key="7">
    <source>
        <dbReference type="ARBA" id="ARBA00022723"/>
    </source>
</evidence>
<comment type="caution">
    <text evidence="15">The sequence shown here is derived from an EMBL/GenBank/DDBJ whole genome shotgun (WGS) entry which is preliminary data.</text>
</comment>